<dbReference type="Proteomes" id="UP000017184">
    <property type="component" value="Chromosome"/>
</dbReference>
<dbReference type="Pfam" id="PF13657">
    <property type="entry name" value="Couple_hipA"/>
    <property type="match status" value="1"/>
</dbReference>
<dbReference type="GO" id="GO:0004674">
    <property type="term" value="F:protein serine/threonine kinase activity"/>
    <property type="evidence" value="ECO:0007669"/>
    <property type="project" value="TreeGrafter"/>
</dbReference>
<dbReference type="STRING" id="946483.Cenrod_0598"/>
<dbReference type="KEGG" id="cbx:Cenrod_0598"/>
<dbReference type="PANTHER" id="PTHR37419:SF8">
    <property type="entry name" value="TOXIN YJJJ"/>
    <property type="match status" value="1"/>
</dbReference>
<evidence type="ECO:0000259" key="4">
    <source>
        <dbReference type="Pfam" id="PF07804"/>
    </source>
</evidence>
<accession>U5N935</accession>
<dbReference type="InterPro" id="IPR012893">
    <property type="entry name" value="HipA-like_C"/>
</dbReference>
<dbReference type="HOGENOM" id="CLU_041102_1_0_4"/>
<name>U5N935_9BURK</name>
<evidence type="ECO:0000256" key="1">
    <source>
        <dbReference type="ARBA" id="ARBA00010164"/>
    </source>
</evidence>
<evidence type="ECO:0000256" key="2">
    <source>
        <dbReference type="ARBA" id="ARBA00022679"/>
    </source>
</evidence>
<gene>
    <name evidence="6" type="ORF">Cenrod_0598</name>
</gene>
<protein>
    <recommendedName>
        <fullName evidence="8">Serine/threonine-protein kinase HipA</fullName>
    </recommendedName>
</protein>
<keyword evidence="3" id="KW-0418">Kinase</keyword>
<evidence type="ECO:0000256" key="3">
    <source>
        <dbReference type="ARBA" id="ARBA00022777"/>
    </source>
</evidence>
<dbReference type="EMBL" id="CP004885">
    <property type="protein sequence ID" value="AGX86709.1"/>
    <property type="molecule type" value="Genomic_DNA"/>
</dbReference>
<proteinExistence type="inferred from homology"/>
<dbReference type="InterPro" id="IPR017508">
    <property type="entry name" value="HipA_N1"/>
</dbReference>
<evidence type="ECO:0000313" key="6">
    <source>
        <dbReference type="EMBL" id="AGX86709.1"/>
    </source>
</evidence>
<sequence>MDTPVIEVRIWGERVGAVAPDPRLGCYVFAYDPAWRRNGIPLAPLTMPLDDLRPSFAFPELSEPSYKRLPGLLADALPDDFGNALIDAWMSAKGVEKRAITTLDRLAYMGKRGMGALEFKPARGSHRESAEPLEMKNLVEAARKVVHSDLSGDVQAQAALANIIRVGTSAGGARAKAVVTWNPQTNQIRSGQFDAAPGFEHWLLKFDGVGKDAELGGSADYGRIEYAYYRMAEASGIRMSPCRLLIEGGRAHFMTRRFDRDVANSQTIKHHVQTLCAMSHLDYKQRATHAYAQLFMAIAQLQLGDEANGQAFRRMAFNVMAKNCDDHTKNFAFRLKQGDSWELAPAYDVTHAYNPKGAWTYQHLLSVNGKFSGITRADLLAEADRFGVRRPQDALKDVRAALDHWPEFAKQAGLGEKAIQAVRDDFQVPP</sequence>
<feature type="domain" description="HipA-like C-terminal" evidence="4">
    <location>
        <begin position="168"/>
        <end position="405"/>
    </location>
</feature>
<dbReference type="PANTHER" id="PTHR37419">
    <property type="entry name" value="SERINE/THREONINE-PROTEIN KINASE TOXIN HIPA"/>
    <property type="match status" value="1"/>
</dbReference>
<dbReference type="AlphaFoldDB" id="U5N935"/>
<dbReference type="Pfam" id="PF07804">
    <property type="entry name" value="HipA_C"/>
    <property type="match status" value="1"/>
</dbReference>
<reference evidence="6 7" key="1">
    <citation type="journal article" date="2013" name="Genome Biol.">
        <title>Genomic analysis reveals key aspects of prokaryotic symbiosis in the phototrophic consortium "Chlorochromatium aggregatum".</title>
        <authorList>
            <person name="Liu Z."/>
            <person name="Muller J."/>
            <person name="Li T."/>
            <person name="Alvey R.M."/>
            <person name="Vogl K."/>
            <person name="Frigaard N.U."/>
            <person name="Rockwell N.C."/>
            <person name="Boyd E.S."/>
            <person name="Tomsho L.P."/>
            <person name="Schuster S.C."/>
            <person name="Henke P."/>
            <person name="Rohde M."/>
            <person name="Overmann J."/>
            <person name="Bryant D.A."/>
        </authorList>
    </citation>
    <scope>NUCLEOTIDE SEQUENCE [LARGE SCALE GENOMIC DNA]</scope>
    <source>
        <strain evidence="6">CR</strain>
    </source>
</reference>
<comment type="similarity">
    <text evidence="1">Belongs to the HipA Ser/Thr kinase family.</text>
</comment>
<evidence type="ECO:0008006" key="8">
    <source>
        <dbReference type="Google" id="ProtNLM"/>
    </source>
</evidence>
<dbReference type="eggNOG" id="COG3550">
    <property type="taxonomic scope" value="Bacteria"/>
</dbReference>
<keyword evidence="2" id="KW-0808">Transferase</keyword>
<dbReference type="RefSeq" id="WP_022771530.1">
    <property type="nucleotide sequence ID" value="NC_022576.1"/>
</dbReference>
<evidence type="ECO:0000259" key="5">
    <source>
        <dbReference type="Pfam" id="PF13657"/>
    </source>
</evidence>
<feature type="domain" description="HipA N-terminal subdomain 1" evidence="5">
    <location>
        <begin position="7"/>
        <end position="119"/>
    </location>
</feature>
<dbReference type="GO" id="GO:0005829">
    <property type="term" value="C:cytosol"/>
    <property type="evidence" value="ECO:0007669"/>
    <property type="project" value="TreeGrafter"/>
</dbReference>
<dbReference type="OrthoDB" id="9805913at2"/>
<evidence type="ECO:0000313" key="7">
    <source>
        <dbReference type="Proteomes" id="UP000017184"/>
    </source>
</evidence>
<dbReference type="PATRIC" id="fig|946483.4.peg.599"/>
<keyword evidence="7" id="KW-1185">Reference proteome</keyword>
<dbReference type="InterPro" id="IPR052028">
    <property type="entry name" value="HipA_Ser/Thr_kinase"/>
</dbReference>
<organism evidence="6 7">
    <name type="scientific">Candidatus Symbiobacter mobilis CR</name>
    <dbReference type="NCBI Taxonomy" id="946483"/>
    <lineage>
        <taxon>Bacteria</taxon>
        <taxon>Pseudomonadati</taxon>
        <taxon>Pseudomonadota</taxon>
        <taxon>Betaproteobacteria</taxon>
        <taxon>Burkholderiales</taxon>
        <taxon>Comamonadaceae</taxon>
    </lineage>
</organism>